<gene>
    <name evidence="1" type="ORF">WJX72_002848</name>
</gene>
<organism evidence="1 2">
    <name type="scientific">[Myrmecia] bisecta</name>
    <dbReference type="NCBI Taxonomy" id="41462"/>
    <lineage>
        <taxon>Eukaryota</taxon>
        <taxon>Viridiplantae</taxon>
        <taxon>Chlorophyta</taxon>
        <taxon>core chlorophytes</taxon>
        <taxon>Trebouxiophyceae</taxon>
        <taxon>Trebouxiales</taxon>
        <taxon>Trebouxiaceae</taxon>
        <taxon>Myrmecia</taxon>
    </lineage>
</organism>
<evidence type="ECO:0000313" key="2">
    <source>
        <dbReference type="Proteomes" id="UP001489004"/>
    </source>
</evidence>
<comment type="caution">
    <text evidence="1">The sequence shown here is derived from an EMBL/GenBank/DDBJ whole genome shotgun (WGS) entry which is preliminary data.</text>
</comment>
<protein>
    <submittedName>
        <fullName evidence="1">Uncharacterized protein</fullName>
    </submittedName>
</protein>
<reference evidence="1 2" key="1">
    <citation type="journal article" date="2024" name="Nat. Commun.">
        <title>Phylogenomics reveals the evolutionary origins of lichenization in chlorophyte algae.</title>
        <authorList>
            <person name="Puginier C."/>
            <person name="Libourel C."/>
            <person name="Otte J."/>
            <person name="Skaloud P."/>
            <person name="Haon M."/>
            <person name="Grisel S."/>
            <person name="Petersen M."/>
            <person name="Berrin J.G."/>
            <person name="Delaux P.M."/>
            <person name="Dal Grande F."/>
            <person name="Keller J."/>
        </authorList>
    </citation>
    <scope>NUCLEOTIDE SEQUENCE [LARGE SCALE GENOMIC DNA]</scope>
    <source>
        <strain evidence="1 2">SAG 2043</strain>
    </source>
</reference>
<name>A0AAW1PCW0_9CHLO</name>
<dbReference type="EMBL" id="JALJOR010000014">
    <property type="protein sequence ID" value="KAK9806135.1"/>
    <property type="molecule type" value="Genomic_DNA"/>
</dbReference>
<keyword evidence="2" id="KW-1185">Reference proteome</keyword>
<proteinExistence type="predicted"/>
<dbReference type="Proteomes" id="UP001489004">
    <property type="component" value="Unassembled WGS sequence"/>
</dbReference>
<sequence>MEALGGNAHTIGLAGGRLHWPAAPRLECLQRLFDIGDLTGGNGVPDTEPLRSTDLRRLWHQCSLTTDGPHGIGSAATPVSSRVSRTAAASEVSCGLAPPAGSDQPFRLSCTSRTCSKRAYGAAIRLDAVDAAQRAQRFCVNIQDQRPQLGGLRLCYELLHLGGDSGI</sequence>
<dbReference type="AlphaFoldDB" id="A0AAW1PCW0"/>
<accession>A0AAW1PCW0</accession>
<evidence type="ECO:0000313" key="1">
    <source>
        <dbReference type="EMBL" id="KAK9806135.1"/>
    </source>
</evidence>